<dbReference type="STRING" id="1850517.A8708_17950"/>
<dbReference type="EMBL" id="LYPB01000050">
    <property type="protein sequence ID" value="OAS20461.1"/>
    <property type="molecule type" value="Genomic_DNA"/>
</dbReference>
<evidence type="ECO:0000259" key="1">
    <source>
        <dbReference type="SMART" id="SM00901"/>
    </source>
</evidence>
<dbReference type="Proteomes" id="UP000078454">
    <property type="component" value="Unassembled WGS sequence"/>
</dbReference>
<keyword evidence="3" id="KW-1185">Reference proteome</keyword>
<accession>A0A198AHD8</accession>
<evidence type="ECO:0000313" key="2">
    <source>
        <dbReference type="EMBL" id="OAS20461.1"/>
    </source>
</evidence>
<proteinExistence type="predicted"/>
<comment type="caution">
    <text evidence="2">The sequence shown here is derived from an EMBL/GenBank/DDBJ whole genome shotgun (WGS) entry which is preliminary data.</text>
</comment>
<feature type="domain" description="FRG" evidence="1">
    <location>
        <begin position="38"/>
        <end position="145"/>
    </location>
</feature>
<protein>
    <recommendedName>
        <fullName evidence="1">FRG domain-containing protein</fullName>
    </recommendedName>
</protein>
<dbReference type="InterPro" id="IPR014966">
    <property type="entry name" value="FRG-dom"/>
</dbReference>
<reference evidence="2 3" key="1">
    <citation type="submission" date="2016-05" db="EMBL/GenBank/DDBJ databases">
        <title>Paenibacillus sp. 1ZS3-15 nov., isolated from the rhizosphere soil.</title>
        <authorList>
            <person name="Zhang X.X."/>
            <person name="Zhang J."/>
        </authorList>
    </citation>
    <scope>NUCLEOTIDE SEQUENCE [LARGE SCALE GENOMIC DNA]</scope>
    <source>
        <strain evidence="2 3">1ZS3-15</strain>
    </source>
</reference>
<dbReference type="Pfam" id="PF08867">
    <property type="entry name" value="FRG"/>
    <property type="match status" value="1"/>
</dbReference>
<dbReference type="AlphaFoldDB" id="A0A198AHD8"/>
<gene>
    <name evidence="2" type="ORF">A8708_17950</name>
</gene>
<organism evidence="2 3">
    <name type="scientific">Paenibacillus oryzisoli</name>
    <dbReference type="NCBI Taxonomy" id="1850517"/>
    <lineage>
        <taxon>Bacteria</taxon>
        <taxon>Bacillati</taxon>
        <taxon>Bacillota</taxon>
        <taxon>Bacilli</taxon>
        <taxon>Bacillales</taxon>
        <taxon>Paenibacillaceae</taxon>
        <taxon>Paenibacillus</taxon>
    </lineage>
</organism>
<dbReference type="SMART" id="SM00901">
    <property type="entry name" value="FRG"/>
    <property type="match status" value="1"/>
</dbReference>
<sequence length="262" mass="29984">MITDFQKLAREGLSDGVTHMKIESWSEFNRLIFDELLDFTNYVWRGQRSASWLLESTITRKFKNHTEDKGELLKKHLENFKYATRGRRGSNPDTLKDNTDWWALGQHHGLATPLLDWSISPYVAAFFAFAEERDDNDSNEGRAIFALEKDDVGEKSRQLKGAEKIQFIKPFADDNPRLVNQSGLFTYGPLEIDLETLVKGYFKGENSHTKLIKIIIPESERSTILKGLNRMNINHSTLFPDLTGASLFSNMSLSVKNYGSLE</sequence>
<dbReference type="RefSeq" id="WP_068663090.1">
    <property type="nucleotide sequence ID" value="NZ_LYPB01000050.1"/>
</dbReference>
<dbReference type="OrthoDB" id="9816036at2"/>
<name>A0A198AHD8_9BACL</name>
<evidence type="ECO:0000313" key="3">
    <source>
        <dbReference type="Proteomes" id="UP000078454"/>
    </source>
</evidence>